<evidence type="ECO:0000313" key="1">
    <source>
        <dbReference type="EMBL" id="MCK0532858.1"/>
    </source>
</evidence>
<proteinExistence type="predicted"/>
<dbReference type="EMBL" id="JALKHS010000011">
    <property type="protein sequence ID" value="MCK0532858.1"/>
    <property type="molecule type" value="Genomic_DNA"/>
</dbReference>
<keyword evidence="2" id="KW-1185">Reference proteome</keyword>
<reference evidence="1 2" key="1">
    <citation type="submission" date="2022-04" db="EMBL/GenBank/DDBJ databases">
        <authorList>
            <person name="Huq M.A."/>
        </authorList>
    </citation>
    <scope>NUCLEOTIDE SEQUENCE [LARGE SCALE GENOMIC DNA]</scope>
    <source>
        <strain evidence="1 2">MAH-33</strain>
    </source>
</reference>
<dbReference type="SUPFAM" id="SSF51197">
    <property type="entry name" value="Clavaminate synthase-like"/>
    <property type="match status" value="1"/>
</dbReference>
<sequence>MPADVASTFLPVAPPRIVDDLYTEDQHQRLLDVIRREGPWSLILAQYFSSPEEVIATSTGSIPEGFTPTWDMFMNPVFRGYIADNGVNRFPELDDCFYNKKFLDMARSYWNTPYVECDQLMFNIQGPSSAGGSPHVDGTQFRGLYEVNCPIWLLNIMAKSGLFKRWQAKKAQVIAWYYQGSIGGGFHYWPNGPQNDPACLEAPMWGRGVIVENEMMFHTAQGCGPVDQRKPAGLAINSTMSADPDVAGGWRIMTGDDVVAKIPEQEFRLLLHWNAQVYTDLNDLRISRDHTDDITTDMAFEIFVKDLRARGEIFEMPSDPLHDTNFIGLLTRVYDVGKPKGVPQDPVEPRLVA</sequence>
<accession>A0ABT0E0H4</accession>
<comment type="caution">
    <text evidence="1">The sequence shown here is derived from an EMBL/GenBank/DDBJ whole genome shotgun (WGS) entry which is preliminary data.</text>
</comment>
<organism evidence="1 2">
    <name type="scientific">Sphingobium agri</name>
    <dbReference type="NCBI Taxonomy" id="2933566"/>
    <lineage>
        <taxon>Bacteria</taxon>
        <taxon>Pseudomonadati</taxon>
        <taxon>Pseudomonadota</taxon>
        <taxon>Alphaproteobacteria</taxon>
        <taxon>Sphingomonadales</taxon>
        <taxon>Sphingomonadaceae</taxon>
        <taxon>Sphingobium</taxon>
    </lineage>
</organism>
<name>A0ABT0E0H4_9SPHN</name>
<protein>
    <submittedName>
        <fullName evidence="1">Uncharacterized protein</fullName>
    </submittedName>
</protein>
<gene>
    <name evidence="1" type="ORF">MU848_14805</name>
</gene>
<dbReference type="RefSeq" id="WP_247233791.1">
    <property type="nucleotide sequence ID" value="NZ_JALKHS010000011.1"/>
</dbReference>
<evidence type="ECO:0000313" key="2">
    <source>
        <dbReference type="Proteomes" id="UP001203512"/>
    </source>
</evidence>
<dbReference type="Proteomes" id="UP001203512">
    <property type="component" value="Unassembled WGS sequence"/>
</dbReference>